<accession>A0A8T8LI99</accession>
<feature type="region of interest" description="Disordered" evidence="1">
    <location>
        <begin position="398"/>
        <end position="429"/>
    </location>
</feature>
<dbReference type="Proteomes" id="UP000679341">
    <property type="component" value="Chromosome"/>
</dbReference>
<proteinExistence type="predicted"/>
<organism evidence="3 4">
    <name type="scientific">Halorubrum ruber</name>
    <dbReference type="NCBI Taxonomy" id="2982524"/>
    <lineage>
        <taxon>Archaea</taxon>
        <taxon>Methanobacteriati</taxon>
        <taxon>Methanobacteriota</taxon>
        <taxon>Stenosarchaea group</taxon>
        <taxon>Halobacteria</taxon>
        <taxon>Halobacteriales</taxon>
        <taxon>Haloferacaceae</taxon>
        <taxon>Halorubrum</taxon>
    </lineage>
</organism>
<dbReference type="InterPro" id="IPR050194">
    <property type="entry name" value="Glycosyltransferase_grp1"/>
</dbReference>
<protein>
    <submittedName>
        <fullName evidence="3">Glycosyltransferase family 4 protein</fullName>
    </submittedName>
</protein>
<feature type="domain" description="Glycosyltransferase subfamily 4-like N-terminal" evidence="2">
    <location>
        <begin position="42"/>
        <end position="203"/>
    </location>
</feature>
<evidence type="ECO:0000259" key="2">
    <source>
        <dbReference type="Pfam" id="PF13579"/>
    </source>
</evidence>
<evidence type="ECO:0000313" key="3">
    <source>
        <dbReference type="EMBL" id="QUO46869.1"/>
    </source>
</evidence>
<dbReference type="OrthoDB" id="131038at2157"/>
<evidence type="ECO:0000256" key="1">
    <source>
        <dbReference type="SAM" id="MobiDB-lite"/>
    </source>
</evidence>
<dbReference type="GeneID" id="64827799"/>
<dbReference type="RefSeq" id="WP_017343093.1">
    <property type="nucleotide sequence ID" value="NZ_CP073695.1"/>
</dbReference>
<dbReference type="InterPro" id="IPR028098">
    <property type="entry name" value="Glyco_trans_4-like_N"/>
</dbReference>
<dbReference type="PANTHER" id="PTHR45947">
    <property type="entry name" value="SULFOQUINOVOSYL TRANSFERASE SQD2"/>
    <property type="match status" value="1"/>
</dbReference>
<evidence type="ECO:0000313" key="4">
    <source>
        <dbReference type="Proteomes" id="UP000679341"/>
    </source>
</evidence>
<dbReference type="SUPFAM" id="SSF53756">
    <property type="entry name" value="UDP-Glycosyltransferase/glycogen phosphorylase"/>
    <property type="match status" value="1"/>
</dbReference>
<dbReference type="CDD" id="cd03801">
    <property type="entry name" value="GT4_PimA-like"/>
    <property type="match status" value="1"/>
</dbReference>
<dbReference type="PANTHER" id="PTHR45947:SF3">
    <property type="entry name" value="SULFOQUINOVOSYL TRANSFERASE SQD2"/>
    <property type="match status" value="1"/>
</dbReference>
<dbReference type="AlphaFoldDB" id="A0A8T8LI99"/>
<dbReference type="KEGG" id="hss:J7656_09625"/>
<dbReference type="Gene3D" id="3.40.50.2000">
    <property type="entry name" value="Glycogen Phosphorylase B"/>
    <property type="match status" value="2"/>
</dbReference>
<feature type="compositionally biased region" description="Basic and acidic residues" evidence="1">
    <location>
        <begin position="411"/>
        <end position="429"/>
    </location>
</feature>
<sequence length="429" mass="45352">MSAVGEADGEASAGGEGSAGDDSNEEAAAGRGAEAASVDASTEVLVVGPAGYRTEGTGGIGRYIAEQRRYLEDRVDLDIVDTAVRTPEGPVGYLRAAAVVLLGWIGFLARRRPDVVHVHTSHSLSFYLSAPYVLLARWLWRRPVILHVHGSSFDSFVEDASAPAARFQGAVFDACDAVVALSEGWRDVLSARVPPERIVVIPNAVDPDEYEVDPTADPPHLVFVSNHIERKGIVEVTEAISELRADGVRFRATIAGSGPLSGHAEAVADAHDGVEYVGFVSEERKRELLGEGSVYVLPTSAEGLPIAVLEAMAGGNAIVSTDVGGIPSIVDEENGALVAPGDVRALTDALEVLLSDSDRTERMGRESRRRIEASYAWPDVVDELLALYARVLDGNRDANAVDGGSGATEVDGDRDADAAADTRARNPDH</sequence>
<reference evidence="3 4" key="1">
    <citation type="submission" date="2021-03" db="EMBL/GenBank/DDBJ databases">
        <title>Halorubrum sodomense MBLA0099, Whole genome shotgun sequencing.</title>
        <authorList>
            <person name="Seo M.-J."/>
            <person name="Cho E.-S."/>
            <person name="Hwang C.Y."/>
        </authorList>
    </citation>
    <scope>NUCLEOTIDE SEQUENCE [LARGE SCALE GENOMIC DNA]</scope>
    <source>
        <strain evidence="3 4">MBLA0099</strain>
    </source>
</reference>
<feature type="compositionally biased region" description="Low complexity" evidence="1">
    <location>
        <begin position="26"/>
        <end position="35"/>
    </location>
</feature>
<dbReference type="EMBL" id="CP073695">
    <property type="protein sequence ID" value="QUO46869.1"/>
    <property type="molecule type" value="Genomic_DNA"/>
</dbReference>
<gene>
    <name evidence="3" type="ORF">J7656_09625</name>
</gene>
<name>A0A8T8LI99_9EURY</name>
<dbReference type="Pfam" id="PF13579">
    <property type="entry name" value="Glyco_trans_4_4"/>
    <property type="match status" value="1"/>
</dbReference>
<keyword evidence="4" id="KW-1185">Reference proteome</keyword>
<dbReference type="GO" id="GO:0016757">
    <property type="term" value="F:glycosyltransferase activity"/>
    <property type="evidence" value="ECO:0007669"/>
    <property type="project" value="TreeGrafter"/>
</dbReference>
<feature type="region of interest" description="Disordered" evidence="1">
    <location>
        <begin position="1"/>
        <end position="35"/>
    </location>
</feature>
<dbReference type="Pfam" id="PF13692">
    <property type="entry name" value="Glyco_trans_1_4"/>
    <property type="match status" value="1"/>
</dbReference>